<evidence type="ECO:0000259" key="1">
    <source>
        <dbReference type="Pfam" id="PF00646"/>
    </source>
</evidence>
<sequence>METQRMKRTKEIMNSNTVSHDLMIEIFKRLPVKTLIRFLCLSKLWASTIRSRYFKKLFVNESLTRPKSLVFIFRRRTLCAVPFSSVCLKSTREASSSSASSPTYHVTCHTRQRTTIAPSVHGLICNGPASRLVIYNPCTRGSITLPKINAGRRSINQYIGYDPIENDYKVLCITKKMRNLTNKRGLAEEIRVLTLGSTQDSWRMIQDIIPPHSPESEELCINGVLYYQAFTGTTLNDSAIMSFDVRSEKLQLIKGPCNFPSFSKLTNYEGKIAVIFFIKKVAGIIGLWVLKDPSKEHWLKKAFVLPDFNMQFRMRQILRTTNPDTGEIIFTPNSVHTSLPGAVYFDLRKNTVRKFEIQGTTEQYVPCDPDLVSSSLVDNLMFL</sequence>
<dbReference type="EMBL" id="JBANAX010000401">
    <property type="protein sequence ID" value="KAL1210075.1"/>
    <property type="molecule type" value="Genomic_DNA"/>
</dbReference>
<protein>
    <submittedName>
        <fullName evidence="3">F-box protein</fullName>
    </submittedName>
</protein>
<proteinExistence type="predicted"/>
<comment type="caution">
    <text evidence="3">The sequence shown here is derived from an EMBL/GenBank/DDBJ whole genome shotgun (WGS) entry which is preliminary data.</text>
</comment>
<dbReference type="Proteomes" id="UP001558713">
    <property type="component" value="Unassembled WGS sequence"/>
</dbReference>
<dbReference type="Pfam" id="PF08268">
    <property type="entry name" value="FBA_3"/>
    <property type="match status" value="1"/>
</dbReference>
<feature type="domain" description="F-box" evidence="1">
    <location>
        <begin position="20"/>
        <end position="56"/>
    </location>
</feature>
<dbReference type="Pfam" id="PF00646">
    <property type="entry name" value="F-box"/>
    <property type="match status" value="1"/>
</dbReference>
<dbReference type="InterPro" id="IPR001810">
    <property type="entry name" value="F-box_dom"/>
</dbReference>
<evidence type="ECO:0000259" key="2">
    <source>
        <dbReference type="Pfam" id="PF08268"/>
    </source>
</evidence>
<feature type="domain" description="F-box associated beta-propeller type 3" evidence="2">
    <location>
        <begin position="69"/>
        <end position="364"/>
    </location>
</feature>
<organism evidence="3 4">
    <name type="scientific">Cardamine amara subsp. amara</name>
    <dbReference type="NCBI Taxonomy" id="228776"/>
    <lineage>
        <taxon>Eukaryota</taxon>
        <taxon>Viridiplantae</taxon>
        <taxon>Streptophyta</taxon>
        <taxon>Embryophyta</taxon>
        <taxon>Tracheophyta</taxon>
        <taxon>Spermatophyta</taxon>
        <taxon>Magnoliopsida</taxon>
        <taxon>eudicotyledons</taxon>
        <taxon>Gunneridae</taxon>
        <taxon>Pentapetalae</taxon>
        <taxon>rosids</taxon>
        <taxon>malvids</taxon>
        <taxon>Brassicales</taxon>
        <taxon>Brassicaceae</taxon>
        <taxon>Cardamineae</taxon>
        <taxon>Cardamine</taxon>
    </lineage>
</organism>
<dbReference type="PANTHER" id="PTHR31111">
    <property type="entry name" value="BNAA05G37150D PROTEIN-RELATED"/>
    <property type="match status" value="1"/>
</dbReference>
<evidence type="ECO:0000313" key="3">
    <source>
        <dbReference type="EMBL" id="KAL1210075.1"/>
    </source>
</evidence>
<dbReference type="AlphaFoldDB" id="A0ABD1B7L4"/>
<dbReference type="SUPFAM" id="SSF81383">
    <property type="entry name" value="F-box domain"/>
    <property type="match status" value="1"/>
</dbReference>
<dbReference type="PANTHER" id="PTHR31111:SF132">
    <property type="entry name" value="F-BOX ASSOCIATED UBIQUITINATION EFFECTOR FAMILY PROTEIN-RELATED"/>
    <property type="match status" value="1"/>
</dbReference>
<evidence type="ECO:0000313" key="4">
    <source>
        <dbReference type="Proteomes" id="UP001558713"/>
    </source>
</evidence>
<accession>A0ABD1B7L4</accession>
<dbReference type="NCBIfam" id="TIGR01640">
    <property type="entry name" value="F_box_assoc_1"/>
    <property type="match status" value="1"/>
</dbReference>
<dbReference type="InterPro" id="IPR013187">
    <property type="entry name" value="F-box-assoc_dom_typ3"/>
</dbReference>
<reference evidence="3 4" key="1">
    <citation type="submission" date="2024-04" db="EMBL/GenBank/DDBJ databases">
        <title>Genome assembly C_amara_ONT_v2.</title>
        <authorList>
            <person name="Yant L."/>
            <person name="Moore C."/>
            <person name="Slenker M."/>
        </authorList>
    </citation>
    <scope>NUCLEOTIDE SEQUENCE [LARGE SCALE GENOMIC DNA]</scope>
    <source>
        <tissue evidence="3">Leaf</tissue>
    </source>
</reference>
<gene>
    <name evidence="3" type="ORF">V5N11_010654</name>
</gene>
<dbReference type="InterPro" id="IPR017451">
    <property type="entry name" value="F-box-assoc_interact_dom"/>
</dbReference>
<name>A0ABD1B7L4_CARAN</name>
<dbReference type="InterPro" id="IPR036047">
    <property type="entry name" value="F-box-like_dom_sf"/>
</dbReference>
<keyword evidence="4" id="KW-1185">Reference proteome</keyword>